<protein>
    <submittedName>
        <fullName evidence="2">Uncharacterized protein</fullName>
    </submittedName>
</protein>
<evidence type="ECO:0000256" key="1">
    <source>
        <dbReference type="SAM" id="MobiDB-lite"/>
    </source>
</evidence>
<sequence length="113" mass="12326">MPCQPVLRSTCGIRSTAGSANQAAARSCFSERTARGSWPVTTSRTRQCRKPYSISPVSLLRPLAAQEVPLFQQFQRLGDVTGISLTGSGHRAGGHEITHHSGVPEDCLHRQWQ</sequence>
<feature type="compositionally biased region" description="Basic and acidic residues" evidence="1">
    <location>
        <begin position="93"/>
        <end position="106"/>
    </location>
</feature>
<evidence type="ECO:0000313" key="2">
    <source>
        <dbReference type="EMBL" id="RAS61750.1"/>
    </source>
</evidence>
<proteinExistence type="predicted"/>
<organism evidence="2 3">
    <name type="scientific">Lentzea atacamensis</name>
    <dbReference type="NCBI Taxonomy" id="531938"/>
    <lineage>
        <taxon>Bacteria</taxon>
        <taxon>Bacillati</taxon>
        <taxon>Actinomycetota</taxon>
        <taxon>Actinomycetes</taxon>
        <taxon>Pseudonocardiales</taxon>
        <taxon>Pseudonocardiaceae</taxon>
        <taxon>Lentzea</taxon>
    </lineage>
</organism>
<keyword evidence="3" id="KW-1185">Reference proteome</keyword>
<feature type="region of interest" description="Disordered" evidence="1">
    <location>
        <begin position="86"/>
        <end position="106"/>
    </location>
</feature>
<evidence type="ECO:0000313" key="3">
    <source>
        <dbReference type="Proteomes" id="UP000248714"/>
    </source>
</evidence>
<name>A0ABX9E104_9PSEU</name>
<comment type="caution">
    <text evidence="2">The sequence shown here is derived from an EMBL/GenBank/DDBJ whole genome shotgun (WGS) entry which is preliminary data.</text>
</comment>
<gene>
    <name evidence="2" type="ORF">C8D87_109195</name>
</gene>
<accession>A0ABX9E104</accession>
<dbReference type="Proteomes" id="UP000248714">
    <property type="component" value="Unassembled WGS sequence"/>
</dbReference>
<dbReference type="EMBL" id="QLTT01000009">
    <property type="protein sequence ID" value="RAS61750.1"/>
    <property type="molecule type" value="Genomic_DNA"/>
</dbReference>
<reference evidence="2 3" key="1">
    <citation type="submission" date="2018-06" db="EMBL/GenBank/DDBJ databases">
        <title>Genomic Encyclopedia of Type Strains, Phase IV (KMG-IV): sequencing the most valuable type-strain genomes for metagenomic binning, comparative biology and taxonomic classification.</title>
        <authorList>
            <person name="Goeker M."/>
        </authorList>
    </citation>
    <scope>NUCLEOTIDE SEQUENCE [LARGE SCALE GENOMIC DNA]</scope>
    <source>
        <strain evidence="2 3">DSM 45479</strain>
    </source>
</reference>